<evidence type="ECO:0000313" key="2">
    <source>
        <dbReference type="Proteomes" id="UP000092445"/>
    </source>
</evidence>
<accession>A0A1B0AGS6</accession>
<protein>
    <submittedName>
        <fullName evidence="1">Uncharacterized protein</fullName>
    </submittedName>
</protein>
<dbReference type="Proteomes" id="UP000092445">
    <property type="component" value="Unassembled WGS sequence"/>
</dbReference>
<reference evidence="2" key="1">
    <citation type="submission" date="2014-03" db="EMBL/GenBank/DDBJ databases">
        <authorList>
            <person name="Aksoy S."/>
            <person name="Warren W."/>
            <person name="Wilson R.K."/>
        </authorList>
    </citation>
    <scope>NUCLEOTIDE SEQUENCE [LARGE SCALE GENOMIC DNA]</scope>
    <source>
        <strain evidence="2">IAEA</strain>
    </source>
</reference>
<organism evidence="1 2">
    <name type="scientific">Glossina pallidipes</name>
    <name type="common">Tsetse fly</name>
    <dbReference type="NCBI Taxonomy" id="7398"/>
    <lineage>
        <taxon>Eukaryota</taxon>
        <taxon>Metazoa</taxon>
        <taxon>Ecdysozoa</taxon>
        <taxon>Arthropoda</taxon>
        <taxon>Hexapoda</taxon>
        <taxon>Insecta</taxon>
        <taxon>Pterygota</taxon>
        <taxon>Neoptera</taxon>
        <taxon>Endopterygota</taxon>
        <taxon>Diptera</taxon>
        <taxon>Brachycera</taxon>
        <taxon>Muscomorpha</taxon>
        <taxon>Hippoboscoidea</taxon>
        <taxon>Glossinidae</taxon>
        <taxon>Glossina</taxon>
    </lineage>
</organism>
<proteinExistence type="predicted"/>
<dbReference type="EnsemblMetazoa" id="GPAI045207-RA">
    <property type="protein sequence ID" value="GPAI045207-PA"/>
    <property type="gene ID" value="GPAI045207"/>
</dbReference>
<dbReference type="VEuPathDB" id="VectorBase:GPAI045207"/>
<reference evidence="1" key="2">
    <citation type="submission" date="2020-05" db="UniProtKB">
        <authorList>
            <consortium name="EnsemblMetazoa"/>
        </authorList>
    </citation>
    <scope>IDENTIFICATION</scope>
    <source>
        <strain evidence="1">IAEA</strain>
    </source>
</reference>
<name>A0A1B0AGS6_GLOPL</name>
<keyword evidence="2" id="KW-1185">Reference proteome</keyword>
<dbReference type="AlphaFoldDB" id="A0A1B0AGS6"/>
<sequence length="141" mass="15896">MKQHKSGQQIQTWACSLYEADADANVDISGYGCLKLISAVLPIVVLAEDILLYCKRLELVTREEDLENIFLHQVCNEMQVLLTSNDNTLASCCRNSNVLTRKMPINDVESHIDAFTSCYTDQRTIRLPANTNTPVIAYRKS</sequence>
<evidence type="ECO:0000313" key="1">
    <source>
        <dbReference type="EnsemblMetazoa" id="GPAI045207-PA"/>
    </source>
</evidence>